<dbReference type="PANTHER" id="PTHR10192">
    <property type="entry name" value="MOLYBDOPTERIN BIOSYNTHESIS PROTEIN"/>
    <property type="match status" value="1"/>
</dbReference>
<evidence type="ECO:0000256" key="5">
    <source>
        <dbReference type="ARBA" id="ARBA00047317"/>
    </source>
</evidence>
<keyword evidence="6" id="KW-0479">Metal-binding</keyword>
<dbReference type="Proteomes" id="UP001064632">
    <property type="component" value="Chromosome"/>
</dbReference>
<dbReference type="EC" id="2.10.1.1" evidence="6"/>
<evidence type="ECO:0000256" key="6">
    <source>
        <dbReference type="RuleBase" id="RU365090"/>
    </source>
</evidence>
<evidence type="ECO:0000259" key="7">
    <source>
        <dbReference type="SMART" id="SM00852"/>
    </source>
</evidence>
<keyword evidence="9" id="KW-1185">Reference proteome</keyword>
<evidence type="ECO:0000313" key="9">
    <source>
        <dbReference type="Proteomes" id="UP001064632"/>
    </source>
</evidence>
<dbReference type="InterPro" id="IPR036135">
    <property type="entry name" value="MoeA_linker/N_sf"/>
</dbReference>
<dbReference type="SUPFAM" id="SSF63867">
    <property type="entry name" value="MoeA C-terminal domain-like"/>
    <property type="match status" value="1"/>
</dbReference>
<dbReference type="Gene3D" id="2.40.340.10">
    <property type="entry name" value="MoeA, C-terminal, domain IV"/>
    <property type="match status" value="1"/>
</dbReference>
<evidence type="ECO:0000256" key="4">
    <source>
        <dbReference type="ARBA" id="ARBA00023150"/>
    </source>
</evidence>
<organism evidence="8 9">
    <name type="scientific">Tahibacter amnicola</name>
    <dbReference type="NCBI Taxonomy" id="2976241"/>
    <lineage>
        <taxon>Bacteria</taxon>
        <taxon>Pseudomonadati</taxon>
        <taxon>Pseudomonadota</taxon>
        <taxon>Gammaproteobacteria</taxon>
        <taxon>Lysobacterales</taxon>
        <taxon>Rhodanobacteraceae</taxon>
        <taxon>Tahibacter</taxon>
    </lineage>
</organism>
<accession>A0ABY6BAP7</accession>
<proteinExistence type="inferred from homology"/>
<comment type="catalytic activity">
    <reaction evidence="5">
        <text>adenylyl-molybdopterin + molybdate = Mo-molybdopterin + AMP + H(+)</text>
        <dbReference type="Rhea" id="RHEA:35047"/>
        <dbReference type="ChEBI" id="CHEBI:15378"/>
        <dbReference type="ChEBI" id="CHEBI:36264"/>
        <dbReference type="ChEBI" id="CHEBI:62727"/>
        <dbReference type="ChEBI" id="CHEBI:71302"/>
        <dbReference type="ChEBI" id="CHEBI:456215"/>
        <dbReference type="EC" id="2.10.1.1"/>
    </reaction>
</comment>
<keyword evidence="6" id="KW-0500">Molybdenum</keyword>
<dbReference type="Gene3D" id="3.40.980.10">
    <property type="entry name" value="MoaB/Mog-like domain"/>
    <property type="match status" value="1"/>
</dbReference>
<keyword evidence="4 6" id="KW-0501">Molybdenum cofactor biosynthesis</keyword>
<dbReference type="Pfam" id="PF03454">
    <property type="entry name" value="MoeA_C"/>
    <property type="match status" value="1"/>
</dbReference>
<name>A0ABY6BAP7_9GAMM</name>
<dbReference type="SUPFAM" id="SSF63882">
    <property type="entry name" value="MoeA N-terminal region -like"/>
    <property type="match status" value="1"/>
</dbReference>
<comment type="similarity">
    <text evidence="3 6">Belongs to the MoeA family.</text>
</comment>
<evidence type="ECO:0000313" key="8">
    <source>
        <dbReference type="EMBL" id="UXI66601.1"/>
    </source>
</evidence>
<dbReference type="PANTHER" id="PTHR10192:SF5">
    <property type="entry name" value="GEPHYRIN"/>
    <property type="match status" value="1"/>
</dbReference>
<gene>
    <name evidence="8" type="ORF">N4264_17840</name>
</gene>
<keyword evidence="6" id="KW-0808">Transferase</keyword>
<protein>
    <recommendedName>
        <fullName evidence="6">Molybdopterin molybdenumtransferase</fullName>
        <ecNumber evidence="6">2.10.1.1</ecNumber>
    </recommendedName>
</protein>
<dbReference type="RefSeq" id="WP_261693585.1">
    <property type="nucleotide sequence ID" value="NZ_CP104694.1"/>
</dbReference>
<dbReference type="InterPro" id="IPR038987">
    <property type="entry name" value="MoeA-like"/>
</dbReference>
<comment type="cofactor">
    <cofactor evidence="6">
        <name>Mg(2+)</name>
        <dbReference type="ChEBI" id="CHEBI:18420"/>
    </cofactor>
</comment>
<dbReference type="Gene3D" id="2.170.190.11">
    <property type="entry name" value="Molybdopterin biosynthesis moea protein, domain 3"/>
    <property type="match status" value="1"/>
</dbReference>
<evidence type="ECO:0000256" key="3">
    <source>
        <dbReference type="ARBA" id="ARBA00010763"/>
    </source>
</evidence>
<dbReference type="InterPro" id="IPR001453">
    <property type="entry name" value="MoaB/Mog_dom"/>
</dbReference>
<dbReference type="Pfam" id="PF03453">
    <property type="entry name" value="MoeA_N"/>
    <property type="match status" value="1"/>
</dbReference>
<keyword evidence="6" id="KW-0460">Magnesium</keyword>
<dbReference type="SUPFAM" id="SSF53218">
    <property type="entry name" value="Molybdenum cofactor biosynthesis proteins"/>
    <property type="match status" value="1"/>
</dbReference>
<dbReference type="InterPro" id="IPR005110">
    <property type="entry name" value="MoeA_linker/N"/>
</dbReference>
<dbReference type="CDD" id="cd00887">
    <property type="entry name" value="MoeA"/>
    <property type="match status" value="1"/>
</dbReference>
<dbReference type="SMART" id="SM00852">
    <property type="entry name" value="MoCF_biosynth"/>
    <property type="match status" value="1"/>
</dbReference>
<comment type="pathway">
    <text evidence="2 6">Cofactor biosynthesis; molybdopterin biosynthesis.</text>
</comment>
<dbReference type="InterPro" id="IPR036425">
    <property type="entry name" value="MoaB/Mog-like_dom_sf"/>
</dbReference>
<dbReference type="NCBIfam" id="TIGR00177">
    <property type="entry name" value="molyb_syn"/>
    <property type="match status" value="1"/>
</dbReference>
<evidence type="ECO:0000256" key="2">
    <source>
        <dbReference type="ARBA" id="ARBA00005046"/>
    </source>
</evidence>
<sequence length="420" mass="44266">MSSSQGGTESTETSRFATGISVDDARERILRRAGGCPPRTAQLTLGQARGRILAVAVHAPLSVPPFANSAMDGFAVRGSDLPGLGERALHLRGTRLAGDGSPICVEPGECVRVTTGAPVPPGADTIVIKENVRVDGDTVWIAAGETAGSHVRPAGEDYLVGDLAFAPGTVLTPARLGVLASFGMSHVEVVEPVRAIVLTTGDEIAAAGFPLGHGQIYNSNQFTLSALLEQAGAQVLRHQHVRDDPEALRVALRNAAAEADIVISSGGVSAGEADFLPRLLQQVGTVDFWKVRMKPGMPMLFGSVGEALVFALPGNPVSSMATFLALVRPALDALAGRPPPRPWHARLSRAIVKNHRRAEFQRARWESRGDGSVWVTPFLRQGSGVLRSVAEADCLIVLSESDEHLPEGSCVPILPLPENC</sequence>
<reference evidence="8" key="1">
    <citation type="submission" date="2022-09" db="EMBL/GenBank/DDBJ databases">
        <title>Tahibacter sp. nov., isolated from a fresh water.</title>
        <authorList>
            <person name="Baek J.H."/>
            <person name="Lee J.K."/>
            <person name="Kim J.M."/>
            <person name="Jeon C.O."/>
        </authorList>
    </citation>
    <scope>NUCLEOTIDE SEQUENCE</scope>
    <source>
        <strain evidence="8">W38</strain>
    </source>
</reference>
<dbReference type="NCBIfam" id="NF045515">
    <property type="entry name" value="Glp_gephyrin"/>
    <property type="match status" value="1"/>
</dbReference>
<dbReference type="InterPro" id="IPR036688">
    <property type="entry name" value="MoeA_C_domain_IV_sf"/>
</dbReference>
<feature type="domain" description="MoaB/Mog" evidence="7">
    <location>
        <begin position="196"/>
        <end position="333"/>
    </location>
</feature>
<dbReference type="Pfam" id="PF00994">
    <property type="entry name" value="MoCF_biosynth"/>
    <property type="match status" value="1"/>
</dbReference>
<comment type="function">
    <text evidence="1 6">Catalyzes the insertion of molybdate into adenylated molybdopterin with the concomitant release of AMP.</text>
</comment>
<evidence type="ECO:0000256" key="1">
    <source>
        <dbReference type="ARBA" id="ARBA00002901"/>
    </source>
</evidence>
<dbReference type="InterPro" id="IPR005111">
    <property type="entry name" value="MoeA_C_domain_IV"/>
</dbReference>
<dbReference type="EMBL" id="CP104694">
    <property type="protein sequence ID" value="UXI66601.1"/>
    <property type="molecule type" value="Genomic_DNA"/>
</dbReference>
<dbReference type="Gene3D" id="3.90.105.10">
    <property type="entry name" value="Molybdopterin biosynthesis moea protein, domain 2"/>
    <property type="match status" value="1"/>
</dbReference>